<keyword evidence="6 7" id="KW-0546">Nucleotide metabolism</keyword>
<protein>
    <recommendedName>
        <fullName evidence="7">dITP/XTP pyrophosphatase</fullName>
        <ecNumber evidence="7">3.6.1.66</ecNumber>
    </recommendedName>
    <alternativeName>
        <fullName evidence="7">Non-canonical purine NTP pyrophosphatase</fullName>
    </alternativeName>
    <alternativeName>
        <fullName evidence="7">Non-standard purine NTP pyrophosphatase</fullName>
    </alternativeName>
    <alternativeName>
        <fullName evidence="7">Nucleoside-triphosphate diphosphatase</fullName>
    </alternativeName>
    <alternativeName>
        <fullName evidence="7">Nucleoside-triphosphate pyrophosphatase</fullName>
        <shortName evidence="7">NTPase</shortName>
    </alternativeName>
</protein>
<feature type="binding site" evidence="7">
    <location>
        <position position="75"/>
    </location>
    <ligand>
        <name>Mg(2+)</name>
        <dbReference type="ChEBI" id="CHEBI:18420"/>
    </ligand>
</feature>
<dbReference type="EC" id="3.6.1.66" evidence="7"/>
<evidence type="ECO:0000313" key="9">
    <source>
        <dbReference type="EMBL" id="MFD2519031.1"/>
    </source>
</evidence>
<evidence type="ECO:0000256" key="8">
    <source>
        <dbReference type="RuleBase" id="RU003781"/>
    </source>
</evidence>
<dbReference type="NCBIfam" id="NF011398">
    <property type="entry name" value="PRK14823.1"/>
    <property type="match status" value="1"/>
</dbReference>
<comment type="catalytic activity">
    <reaction evidence="7">
        <text>XTP + H2O = XMP + diphosphate + H(+)</text>
        <dbReference type="Rhea" id="RHEA:28610"/>
        <dbReference type="ChEBI" id="CHEBI:15377"/>
        <dbReference type="ChEBI" id="CHEBI:15378"/>
        <dbReference type="ChEBI" id="CHEBI:33019"/>
        <dbReference type="ChEBI" id="CHEBI:57464"/>
        <dbReference type="ChEBI" id="CHEBI:61314"/>
        <dbReference type="EC" id="3.6.1.66"/>
    </reaction>
</comment>
<keyword evidence="3 7" id="KW-0547">Nucleotide-binding</keyword>
<feature type="active site" description="Proton acceptor" evidence="7">
    <location>
        <position position="75"/>
    </location>
</feature>
<comment type="function">
    <text evidence="7">Pyrophosphatase that catalyzes the hydrolysis of nucleoside triphosphates to their monophosphate derivatives, with a high preference for the non-canonical purine nucleotides XTP (xanthosine triphosphate), dITP (deoxyinosine triphosphate) and ITP. Seems to function as a house-cleaning enzyme that removes non-canonical purine nucleotides from the nucleotide pool, thus preventing their incorporation into DNA/RNA and avoiding chromosomal lesions.</text>
</comment>
<accession>A0ABW5IZY2</accession>
<proteinExistence type="inferred from homology"/>
<comment type="caution">
    <text evidence="9">The sequence shown here is derived from an EMBL/GenBank/DDBJ whole genome shotgun (WGS) entry which is preliminary data.</text>
</comment>
<evidence type="ECO:0000256" key="5">
    <source>
        <dbReference type="ARBA" id="ARBA00022842"/>
    </source>
</evidence>
<evidence type="ECO:0000313" key="10">
    <source>
        <dbReference type="Proteomes" id="UP001597468"/>
    </source>
</evidence>
<sequence>MTSENSKVRLVFATNNPNKIREIGTLIPPHFEILSLEDIGCKEDIPETADTIEGNAFQKANYIKENYGYDCFADDTGLEVEVLDGAPGVHSARYAGEERNNEANIDRLLKELKDKNNRDARFKTVIALILEGKKYSFTGICSGTIISERRGKEGFGYDPVFQPEGYSRTFAEMSLNEKSKLSHRGRATRQLVDFLSQKTS</sequence>
<dbReference type="InterPro" id="IPR002637">
    <property type="entry name" value="RdgB/HAM1"/>
</dbReference>
<keyword evidence="4 7" id="KW-0378">Hydrolase</keyword>
<keyword evidence="2 7" id="KW-0479">Metal-binding</keyword>
<dbReference type="Pfam" id="PF01725">
    <property type="entry name" value="Ham1p_like"/>
    <property type="match status" value="1"/>
</dbReference>
<dbReference type="PANTHER" id="PTHR11067:SF9">
    <property type="entry name" value="INOSINE TRIPHOSPHATE PYROPHOSPHATASE"/>
    <property type="match status" value="1"/>
</dbReference>
<evidence type="ECO:0000256" key="1">
    <source>
        <dbReference type="ARBA" id="ARBA00008023"/>
    </source>
</evidence>
<comment type="similarity">
    <text evidence="1 7 8">Belongs to the HAM1 NTPase family.</text>
</comment>
<dbReference type="Gene3D" id="3.90.950.10">
    <property type="match status" value="1"/>
</dbReference>
<feature type="binding site" evidence="7">
    <location>
        <position position="76"/>
    </location>
    <ligand>
        <name>substrate</name>
    </ligand>
</feature>
<evidence type="ECO:0000256" key="7">
    <source>
        <dbReference type="HAMAP-Rule" id="MF_01405"/>
    </source>
</evidence>
<name>A0ABW5IZY2_9FLAO</name>
<keyword evidence="10" id="KW-1185">Reference proteome</keyword>
<dbReference type="CDD" id="cd00515">
    <property type="entry name" value="HAM1"/>
    <property type="match status" value="1"/>
</dbReference>
<comment type="subunit">
    <text evidence="7">Homodimer.</text>
</comment>
<dbReference type="SUPFAM" id="SSF52972">
    <property type="entry name" value="ITPase-like"/>
    <property type="match status" value="1"/>
</dbReference>
<evidence type="ECO:0000256" key="3">
    <source>
        <dbReference type="ARBA" id="ARBA00022741"/>
    </source>
</evidence>
<dbReference type="RefSeq" id="WP_380754405.1">
    <property type="nucleotide sequence ID" value="NZ_JBHULT010000012.1"/>
</dbReference>
<comment type="cofactor">
    <cofactor evidence="7">
        <name>Mg(2+)</name>
        <dbReference type="ChEBI" id="CHEBI:18420"/>
    </cofactor>
    <text evidence="7">Binds 1 Mg(2+) ion per subunit.</text>
</comment>
<evidence type="ECO:0000256" key="4">
    <source>
        <dbReference type="ARBA" id="ARBA00022801"/>
    </source>
</evidence>
<organism evidence="9 10">
    <name type="scientific">Salinimicrobium flavum</name>
    <dbReference type="NCBI Taxonomy" id="1737065"/>
    <lineage>
        <taxon>Bacteria</taxon>
        <taxon>Pseudomonadati</taxon>
        <taxon>Bacteroidota</taxon>
        <taxon>Flavobacteriia</taxon>
        <taxon>Flavobacteriales</taxon>
        <taxon>Flavobacteriaceae</taxon>
        <taxon>Salinimicrobium</taxon>
    </lineage>
</organism>
<comment type="caution">
    <text evidence="7">Lacks conserved residue(s) required for the propagation of feature annotation.</text>
</comment>
<dbReference type="HAMAP" id="MF_01405">
    <property type="entry name" value="Non_canon_purine_NTPase"/>
    <property type="match status" value="1"/>
</dbReference>
<gene>
    <name evidence="9" type="ORF">ACFSTG_14080</name>
</gene>
<dbReference type="InterPro" id="IPR020922">
    <property type="entry name" value="dITP/XTP_pyrophosphatase"/>
</dbReference>
<dbReference type="InterPro" id="IPR029001">
    <property type="entry name" value="ITPase-like_fam"/>
</dbReference>
<feature type="binding site" evidence="7">
    <location>
        <begin position="14"/>
        <end position="19"/>
    </location>
    <ligand>
        <name>substrate</name>
    </ligand>
</feature>
<feature type="binding site" evidence="7">
    <location>
        <begin position="155"/>
        <end position="158"/>
    </location>
    <ligand>
        <name>substrate</name>
    </ligand>
</feature>
<comment type="catalytic activity">
    <reaction evidence="7">
        <text>dITP + H2O = dIMP + diphosphate + H(+)</text>
        <dbReference type="Rhea" id="RHEA:28342"/>
        <dbReference type="ChEBI" id="CHEBI:15377"/>
        <dbReference type="ChEBI" id="CHEBI:15378"/>
        <dbReference type="ChEBI" id="CHEBI:33019"/>
        <dbReference type="ChEBI" id="CHEBI:61194"/>
        <dbReference type="ChEBI" id="CHEBI:61382"/>
        <dbReference type="EC" id="3.6.1.66"/>
    </reaction>
</comment>
<evidence type="ECO:0000256" key="6">
    <source>
        <dbReference type="ARBA" id="ARBA00023080"/>
    </source>
</evidence>
<dbReference type="EMBL" id="JBHULT010000012">
    <property type="protein sequence ID" value="MFD2519031.1"/>
    <property type="molecule type" value="Genomic_DNA"/>
</dbReference>
<comment type="catalytic activity">
    <reaction evidence="7">
        <text>ITP + H2O = IMP + diphosphate + H(+)</text>
        <dbReference type="Rhea" id="RHEA:29399"/>
        <dbReference type="ChEBI" id="CHEBI:15377"/>
        <dbReference type="ChEBI" id="CHEBI:15378"/>
        <dbReference type="ChEBI" id="CHEBI:33019"/>
        <dbReference type="ChEBI" id="CHEBI:58053"/>
        <dbReference type="ChEBI" id="CHEBI:61402"/>
        <dbReference type="EC" id="3.6.1.66"/>
    </reaction>
</comment>
<keyword evidence="5 7" id="KW-0460">Magnesium</keyword>
<dbReference type="NCBIfam" id="TIGR00042">
    <property type="entry name" value="RdgB/HAM1 family non-canonical purine NTP pyrophosphatase"/>
    <property type="match status" value="1"/>
</dbReference>
<reference evidence="10" key="1">
    <citation type="journal article" date="2019" name="Int. J. Syst. Evol. Microbiol.">
        <title>The Global Catalogue of Microorganisms (GCM) 10K type strain sequencing project: providing services to taxonomists for standard genome sequencing and annotation.</title>
        <authorList>
            <consortium name="The Broad Institute Genomics Platform"/>
            <consortium name="The Broad Institute Genome Sequencing Center for Infectious Disease"/>
            <person name="Wu L."/>
            <person name="Ma J."/>
        </authorList>
    </citation>
    <scope>NUCLEOTIDE SEQUENCE [LARGE SCALE GENOMIC DNA]</scope>
    <source>
        <strain evidence="10">KCTC 42585</strain>
    </source>
</reference>
<feature type="binding site" evidence="7">
    <location>
        <begin position="183"/>
        <end position="184"/>
    </location>
    <ligand>
        <name>substrate</name>
    </ligand>
</feature>
<dbReference type="PANTHER" id="PTHR11067">
    <property type="entry name" value="INOSINE TRIPHOSPHATE PYROPHOSPHATASE/HAM1 PROTEIN"/>
    <property type="match status" value="1"/>
</dbReference>
<feature type="binding site" evidence="7">
    <location>
        <position position="178"/>
    </location>
    <ligand>
        <name>substrate</name>
    </ligand>
</feature>
<evidence type="ECO:0000256" key="2">
    <source>
        <dbReference type="ARBA" id="ARBA00022723"/>
    </source>
</evidence>
<dbReference type="Proteomes" id="UP001597468">
    <property type="component" value="Unassembled WGS sequence"/>
</dbReference>